<dbReference type="FunFam" id="3.40.50.300:FF:000899">
    <property type="entry name" value="Bifunctional coenzyme A synthase"/>
    <property type="match status" value="1"/>
</dbReference>
<comment type="subunit">
    <text evidence="3">Monomer.</text>
</comment>
<dbReference type="SUPFAM" id="SSF52540">
    <property type="entry name" value="P-loop containing nucleoside triphosphate hydrolases"/>
    <property type="match status" value="1"/>
</dbReference>
<evidence type="ECO:0000256" key="15">
    <source>
        <dbReference type="ARBA" id="ARBA00051912"/>
    </source>
</evidence>
<evidence type="ECO:0000256" key="13">
    <source>
        <dbReference type="ARBA" id="ARBA00023268"/>
    </source>
</evidence>
<evidence type="ECO:0000256" key="9">
    <source>
        <dbReference type="ARBA" id="ARBA00022741"/>
    </source>
</evidence>
<dbReference type="Gene3D" id="3.40.50.300">
    <property type="entry name" value="P-loop containing nucleotide triphosphate hydrolases"/>
    <property type="match status" value="1"/>
</dbReference>
<organism evidence="23 24">
    <name type="scientific">Bombus vosnesenskii</name>
    <dbReference type="NCBI Taxonomy" id="207650"/>
    <lineage>
        <taxon>Eukaryota</taxon>
        <taxon>Metazoa</taxon>
        <taxon>Ecdysozoa</taxon>
        <taxon>Arthropoda</taxon>
        <taxon>Hexapoda</taxon>
        <taxon>Insecta</taxon>
        <taxon>Pterygota</taxon>
        <taxon>Neoptera</taxon>
        <taxon>Endopterygota</taxon>
        <taxon>Hymenoptera</taxon>
        <taxon>Apocrita</taxon>
        <taxon>Aculeata</taxon>
        <taxon>Apoidea</taxon>
        <taxon>Anthophila</taxon>
        <taxon>Apidae</taxon>
        <taxon>Bombus</taxon>
        <taxon>Pyrobombus</taxon>
    </lineage>
</organism>
<evidence type="ECO:0000256" key="16">
    <source>
        <dbReference type="ARBA" id="ARBA00059677"/>
    </source>
</evidence>
<name>A0A6J3KK82_9HYME</name>
<dbReference type="CTD" id="38647"/>
<evidence type="ECO:0000256" key="3">
    <source>
        <dbReference type="ARBA" id="ARBA00011245"/>
    </source>
</evidence>
<evidence type="ECO:0000256" key="5">
    <source>
        <dbReference type="ARBA" id="ARBA00022490"/>
    </source>
</evidence>
<evidence type="ECO:0000313" key="23">
    <source>
        <dbReference type="Proteomes" id="UP000504631"/>
    </source>
</evidence>
<dbReference type="PANTHER" id="PTHR10695:SF46">
    <property type="entry name" value="BIFUNCTIONAL COENZYME A SYNTHASE-RELATED"/>
    <property type="match status" value="1"/>
</dbReference>
<dbReference type="CDD" id="cd02022">
    <property type="entry name" value="DPCK"/>
    <property type="match status" value="1"/>
</dbReference>
<comment type="similarity">
    <text evidence="19">In the central section; belongs to the eukaryotic CoaD family.</text>
</comment>
<gene>
    <name evidence="24" type="primary">LOC117235092</name>
</gene>
<dbReference type="PANTHER" id="PTHR10695">
    <property type="entry name" value="DEPHOSPHO-COA KINASE-RELATED"/>
    <property type="match status" value="1"/>
</dbReference>
<accession>A0A6J3KK82</accession>
<proteinExistence type="inferred from homology"/>
<dbReference type="GO" id="GO:0005759">
    <property type="term" value="C:mitochondrial matrix"/>
    <property type="evidence" value="ECO:0007669"/>
    <property type="project" value="UniProtKB-SubCell"/>
</dbReference>
<dbReference type="InterPro" id="IPR004821">
    <property type="entry name" value="Cyt_trans-like"/>
</dbReference>
<keyword evidence="11" id="KW-0067">ATP-binding</keyword>
<comment type="catalytic activity">
    <reaction evidence="15">
        <text>3'-dephospho-CoA + ATP = ADP + CoA + H(+)</text>
        <dbReference type="Rhea" id="RHEA:18245"/>
        <dbReference type="ChEBI" id="CHEBI:15378"/>
        <dbReference type="ChEBI" id="CHEBI:30616"/>
        <dbReference type="ChEBI" id="CHEBI:57287"/>
        <dbReference type="ChEBI" id="CHEBI:57328"/>
        <dbReference type="ChEBI" id="CHEBI:456216"/>
        <dbReference type="EC" id="2.7.1.24"/>
    </reaction>
    <physiologicalReaction direction="left-to-right" evidence="15">
        <dbReference type="Rhea" id="RHEA:18246"/>
    </physiologicalReaction>
</comment>
<keyword evidence="10" id="KW-0418">Kinase</keyword>
<evidence type="ECO:0000256" key="2">
    <source>
        <dbReference type="ARBA" id="ARBA00004496"/>
    </source>
</evidence>
<reference evidence="24" key="1">
    <citation type="submission" date="2025-08" db="UniProtKB">
        <authorList>
            <consortium name="RefSeq"/>
        </authorList>
    </citation>
    <scope>IDENTIFICATION</scope>
    <source>
        <tissue evidence="24">Muscle</tissue>
    </source>
</reference>
<keyword evidence="9" id="KW-0547">Nucleotide-binding</keyword>
<evidence type="ECO:0000256" key="10">
    <source>
        <dbReference type="ARBA" id="ARBA00022777"/>
    </source>
</evidence>
<keyword evidence="23" id="KW-1185">Reference proteome</keyword>
<keyword evidence="5" id="KW-0963">Cytoplasm</keyword>
<feature type="domain" description="Cytidyltransferase-like" evidence="22">
    <location>
        <begin position="160"/>
        <end position="300"/>
    </location>
</feature>
<dbReference type="Pfam" id="PF01467">
    <property type="entry name" value="CTP_transf_like"/>
    <property type="match status" value="1"/>
</dbReference>
<evidence type="ECO:0000256" key="8">
    <source>
        <dbReference type="ARBA" id="ARBA00022695"/>
    </source>
</evidence>
<evidence type="ECO:0000259" key="22">
    <source>
        <dbReference type="Pfam" id="PF01467"/>
    </source>
</evidence>
<dbReference type="GeneID" id="117235092"/>
<evidence type="ECO:0000256" key="6">
    <source>
        <dbReference type="ARBA" id="ARBA00022553"/>
    </source>
</evidence>
<dbReference type="CDD" id="cd02164">
    <property type="entry name" value="PPAT_CoAS"/>
    <property type="match status" value="1"/>
</dbReference>
<evidence type="ECO:0000256" key="4">
    <source>
        <dbReference type="ARBA" id="ARBA00012392"/>
    </source>
</evidence>
<keyword evidence="8" id="KW-0548">Nucleotidyltransferase</keyword>
<dbReference type="NCBIfam" id="TIGR00125">
    <property type="entry name" value="cyt_tran_rel"/>
    <property type="match status" value="1"/>
</dbReference>
<dbReference type="NCBIfam" id="TIGR00152">
    <property type="entry name" value="dephospho-CoA kinase"/>
    <property type="match status" value="1"/>
</dbReference>
<evidence type="ECO:0000256" key="14">
    <source>
        <dbReference type="ARBA" id="ARBA00051310"/>
    </source>
</evidence>
<evidence type="ECO:0000256" key="7">
    <source>
        <dbReference type="ARBA" id="ARBA00022679"/>
    </source>
</evidence>
<comment type="catalytic activity">
    <reaction evidence="14">
        <text>(R)-4'-phosphopantetheine + ATP + H(+) = 3'-dephospho-CoA + diphosphate</text>
        <dbReference type="Rhea" id="RHEA:19801"/>
        <dbReference type="ChEBI" id="CHEBI:15378"/>
        <dbReference type="ChEBI" id="CHEBI:30616"/>
        <dbReference type="ChEBI" id="CHEBI:33019"/>
        <dbReference type="ChEBI" id="CHEBI:57328"/>
        <dbReference type="ChEBI" id="CHEBI:61723"/>
        <dbReference type="EC" id="2.7.7.3"/>
    </reaction>
    <physiologicalReaction direction="left-to-right" evidence="14">
        <dbReference type="Rhea" id="RHEA:19802"/>
    </physiologicalReaction>
</comment>
<evidence type="ECO:0000256" key="18">
    <source>
        <dbReference type="ARBA" id="ARBA00060696"/>
    </source>
</evidence>
<dbReference type="EC" id="2.7.1.24" evidence="20"/>
<comment type="function">
    <text evidence="16">Bifunctional enzyme that catalyzes the fourth and fifth sequential steps of CoA biosynthetic pathway. The fourth reaction is catalyzed by the phosphopantetheine adenylyltransferase, coded by the coaD domain; the fifth reaction is catalyzed by the dephospho-CoA kinase, coded by the coaE domain. May act as a point of CoA biosynthesis regulation.</text>
</comment>
<evidence type="ECO:0000256" key="21">
    <source>
        <dbReference type="ARBA" id="ARBA00067394"/>
    </source>
</evidence>
<comment type="subcellular location">
    <subcellularLocation>
        <location evidence="2">Cytoplasm</location>
    </subcellularLocation>
    <subcellularLocation>
        <location evidence="1">Mitochondrion matrix</location>
    </subcellularLocation>
</comment>
<keyword evidence="13" id="KW-0511">Multifunctional enzyme</keyword>
<evidence type="ECO:0000256" key="1">
    <source>
        <dbReference type="ARBA" id="ARBA00004305"/>
    </source>
</evidence>
<dbReference type="Gene3D" id="3.40.50.620">
    <property type="entry name" value="HUPs"/>
    <property type="match status" value="1"/>
</dbReference>
<dbReference type="HAMAP" id="MF_00376">
    <property type="entry name" value="Dephospho_CoA_kinase"/>
    <property type="match status" value="1"/>
</dbReference>
<evidence type="ECO:0000313" key="24">
    <source>
        <dbReference type="RefSeq" id="XP_033352691.1"/>
    </source>
</evidence>
<comment type="pathway">
    <text evidence="18">Cofactor biosynthesis; coenzyme A biosynthesis; CoA from (R)-pantothenate: step 5/5.</text>
</comment>
<protein>
    <recommendedName>
        <fullName evidence="21">Bifunctional coenzyme A synthase</fullName>
        <ecNumber evidence="20">2.7.1.24</ecNumber>
        <ecNumber evidence="4">2.7.7.3</ecNumber>
    </recommendedName>
</protein>
<evidence type="ECO:0000256" key="11">
    <source>
        <dbReference type="ARBA" id="ARBA00022840"/>
    </source>
</evidence>
<keyword evidence="7" id="KW-0808">Transferase</keyword>
<dbReference type="GO" id="GO:0004140">
    <property type="term" value="F:dephospho-CoA kinase activity"/>
    <property type="evidence" value="ECO:0007669"/>
    <property type="project" value="UniProtKB-EC"/>
</dbReference>
<dbReference type="GO" id="GO:0004595">
    <property type="term" value="F:pantetheine-phosphate adenylyltransferase activity"/>
    <property type="evidence" value="ECO:0007669"/>
    <property type="project" value="UniProtKB-EC"/>
</dbReference>
<evidence type="ECO:0000256" key="20">
    <source>
        <dbReference type="ARBA" id="ARBA00066359"/>
    </source>
</evidence>
<dbReference type="NCBIfam" id="NF001985">
    <property type="entry name" value="PRK00777.1"/>
    <property type="match status" value="1"/>
</dbReference>
<keyword evidence="6" id="KW-0597">Phosphoprotein</keyword>
<evidence type="ECO:0000256" key="17">
    <source>
        <dbReference type="ARBA" id="ARBA00060565"/>
    </source>
</evidence>
<dbReference type="GO" id="GO:0005524">
    <property type="term" value="F:ATP binding"/>
    <property type="evidence" value="ECO:0007669"/>
    <property type="project" value="UniProtKB-KW"/>
</dbReference>
<dbReference type="RefSeq" id="XP_033352691.1">
    <property type="nucleotide sequence ID" value="XM_033496800.1"/>
</dbReference>
<dbReference type="AlphaFoldDB" id="A0A6J3KK82"/>
<dbReference type="InterPro" id="IPR027417">
    <property type="entry name" value="P-loop_NTPase"/>
</dbReference>
<dbReference type="Pfam" id="PF01121">
    <property type="entry name" value="CoaE"/>
    <property type="match status" value="1"/>
</dbReference>
<dbReference type="EC" id="2.7.7.3" evidence="4"/>
<comment type="pathway">
    <text evidence="17">Cofactor biosynthesis; coenzyme A biosynthesis; CoA from (R)-pantothenate: step 4/5.</text>
</comment>
<dbReference type="KEGG" id="bvk:117235092"/>
<keyword evidence="12" id="KW-0496">Mitochondrion</keyword>
<dbReference type="InterPro" id="IPR001977">
    <property type="entry name" value="Depp_CoAkinase"/>
</dbReference>
<sequence length="526" mass="59444">MMANTGLLVLTNPTRVMKLLPMIKKHVLKTLYIQYFPEKNIFLSGNQMITNPQWRISCYAQIVADIYINTSSIFSPLDVRVLLTSMKNPNISVINTKKPVEIVIFDKACSKREADTFIQDYLANTSMGCSFINFTDDLKSGNLDSVTSCVNEEKTYKNVVLGGTFDRIHNGHKILLSEAALRCTEKLTVGVTDTNMLSAKLLWELIEPCSIRILNLKDFLEDIDPTITYEVVAINDMYGPTKCDSRFEMIVVSEETKRGGDKVNEMREKNNLNKLDIHVVKLINDENHKKHEESKVSSSNQRIRLLGTKLKAPQIGNKPLKPYIIGLTGGIASGKSSVAEKLQKLGAALVNCDKIAHDLYLPGKKCFDTIVETFGPTILKPDGSIDRRALGNIVFNDQMQLSKLNKIVWPIILEETKKQIYDFNAKGFDVIVMEAAVLIQAKWQHECHEIWTCIIPQEEAIRRIVERNGLTEADAKVRIQAQPNNVEQIKEANVVICSLWSYDITEEQVQRAWNESMTFLTNQAKS</sequence>
<evidence type="ECO:0000256" key="12">
    <source>
        <dbReference type="ARBA" id="ARBA00023128"/>
    </source>
</evidence>
<dbReference type="SUPFAM" id="SSF52374">
    <property type="entry name" value="Nucleotidylyl transferase"/>
    <property type="match status" value="1"/>
</dbReference>
<dbReference type="InterPro" id="IPR014729">
    <property type="entry name" value="Rossmann-like_a/b/a_fold"/>
</dbReference>
<dbReference type="PROSITE" id="PS51219">
    <property type="entry name" value="DPCK"/>
    <property type="match status" value="1"/>
</dbReference>
<evidence type="ECO:0000256" key="19">
    <source>
        <dbReference type="ARBA" id="ARBA00061673"/>
    </source>
</evidence>
<dbReference type="GO" id="GO:0015937">
    <property type="term" value="P:coenzyme A biosynthetic process"/>
    <property type="evidence" value="ECO:0007669"/>
    <property type="project" value="InterPro"/>
</dbReference>
<dbReference type="Proteomes" id="UP000504631">
    <property type="component" value="Unplaced"/>
</dbReference>
<dbReference type="FunFam" id="3.40.50.620:FF:000089">
    <property type="entry name" value="Bifunctional coenzyme A synthase"/>
    <property type="match status" value="1"/>
</dbReference>